<dbReference type="EMBL" id="SJPM01000005">
    <property type="protein sequence ID" value="TWT96514.1"/>
    <property type="molecule type" value="Genomic_DNA"/>
</dbReference>
<keyword evidence="4" id="KW-1185">Reference proteome</keyword>
<dbReference type="GO" id="GO:0046872">
    <property type="term" value="F:metal ion binding"/>
    <property type="evidence" value="ECO:0007669"/>
    <property type="project" value="InterPro"/>
</dbReference>
<dbReference type="Gene3D" id="3.40.50.280">
    <property type="entry name" value="Cobalamin-binding domain"/>
    <property type="match status" value="1"/>
</dbReference>
<dbReference type="SUPFAM" id="SSF52242">
    <property type="entry name" value="Cobalamin (vitamin B12)-binding domain"/>
    <property type="match status" value="1"/>
</dbReference>
<feature type="region of interest" description="Disordered" evidence="1">
    <location>
        <begin position="1"/>
        <end position="37"/>
    </location>
</feature>
<protein>
    <recommendedName>
        <fullName evidence="2">B12-binding N-terminal domain-containing protein</fullName>
    </recommendedName>
</protein>
<gene>
    <name evidence="3" type="ORF">Pla100_29970</name>
</gene>
<organism evidence="3 4">
    <name type="scientific">Neorhodopirellula pilleata</name>
    <dbReference type="NCBI Taxonomy" id="2714738"/>
    <lineage>
        <taxon>Bacteria</taxon>
        <taxon>Pseudomonadati</taxon>
        <taxon>Planctomycetota</taxon>
        <taxon>Planctomycetia</taxon>
        <taxon>Pirellulales</taxon>
        <taxon>Pirellulaceae</taxon>
        <taxon>Neorhodopirellula</taxon>
    </lineage>
</organism>
<dbReference type="InterPro" id="IPR003759">
    <property type="entry name" value="Cbl-bd_cap"/>
</dbReference>
<dbReference type="Pfam" id="PF02607">
    <property type="entry name" value="B12-binding_2"/>
    <property type="match status" value="1"/>
</dbReference>
<evidence type="ECO:0000313" key="3">
    <source>
        <dbReference type="EMBL" id="TWT96514.1"/>
    </source>
</evidence>
<dbReference type="AlphaFoldDB" id="A0A5C6A961"/>
<feature type="domain" description="B12-binding N-terminal" evidence="2">
    <location>
        <begin position="105"/>
        <end position="176"/>
    </location>
</feature>
<evidence type="ECO:0000256" key="1">
    <source>
        <dbReference type="SAM" id="MobiDB-lite"/>
    </source>
</evidence>
<accession>A0A5C6A961</accession>
<proteinExistence type="predicted"/>
<evidence type="ECO:0000313" key="4">
    <source>
        <dbReference type="Proteomes" id="UP000316213"/>
    </source>
</evidence>
<dbReference type="GO" id="GO:0031419">
    <property type="term" value="F:cobalamin binding"/>
    <property type="evidence" value="ECO:0007669"/>
    <property type="project" value="InterPro"/>
</dbReference>
<sequence length="340" mass="37731">MGNRLDLGGSAPINKRSSALKKGRRWAQDRSQSMERSYSTQQAARFLRVSVSTFKRLCESQAVDFQRTPGGHRRLSHQALVNLSRKIWKTEPNASPRIESCAVVSEKLLDDLLHGRVTRVVASILNDLNTPHDLVQVLESKLVPVLWKVGTYWQESKIGIYQERICSGTILTALDRISEQMPWPATPKFLAVGGCLKPGEDSISSKLVALTIRSVGGQAIDLGSNVPSQAMADAANHFQPQVIWVSHTHFHDNETILQAHTEMKDLLKCDAKIFIGGGGLSPSVIRTLHWCHFVETLSQLQDTLKAIDTTDQSGKRYRIDRGGGLFALKTQLPETAQNFT</sequence>
<comment type="caution">
    <text evidence="3">The sequence shown here is derived from an EMBL/GenBank/DDBJ whole genome shotgun (WGS) entry which is preliminary data.</text>
</comment>
<dbReference type="Gene3D" id="1.10.1660.10">
    <property type="match status" value="1"/>
</dbReference>
<evidence type="ECO:0000259" key="2">
    <source>
        <dbReference type="Pfam" id="PF02607"/>
    </source>
</evidence>
<reference evidence="3 4" key="1">
    <citation type="submission" date="2019-02" db="EMBL/GenBank/DDBJ databases">
        <title>Deep-cultivation of Planctomycetes and their phenomic and genomic characterization uncovers novel biology.</title>
        <authorList>
            <person name="Wiegand S."/>
            <person name="Jogler M."/>
            <person name="Boedeker C."/>
            <person name="Pinto D."/>
            <person name="Vollmers J."/>
            <person name="Rivas-Marin E."/>
            <person name="Kohn T."/>
            <person name="Peeters S.H."/>
            <person name="Heuer A."/>
            <person name="Rast P."/>
            <person name="Oberbeckmann S."/>
            <person name="Bunk B."/>
            <person name="Jeske O."/>
            <person name="Meyerdierks A."/>
            <person name="Storesund J.E."/>
            <person name="Kallscheuer N."/>
            <person name="Luecker S."/>
            <person name="Lage O.M."/>
            <person name="Pohl T."/>
            <person name="Merkel B.J."/>
            <person name="Hornburger P."/>
            <person name="Mueller R.-W."/>
            <person name="Bruemmer F."/>
            <person name="Labrenz M."/>
            <person name="Spormann A.M."/>
            <person name="Op Den Camp H."/>
            <person name="Overmann J."/>
            <person name="Amann R."/>
            <person name="Jetten M.S.M."/>
            <person name="Mascher T."/>
            <person name="Medema M.H."/>
            <person name="Devos D.P."/>
            <person name="Kaster A.-K."/>
            <person name="Ovreas L."/>
            <person name="Rohde M."/>
            <person name="Galperin M.Y."/>
            <person name="Jogler C."/>
        </authorList>
    </citation>
    <scope>NUCLEOTIDE SEQUENCE [LARGE SCALE GENOMIC DNA]</scope>
    <source>
        <strain evidence="3 4">Pla100</strain>
    </source>
</reference>
<dbReference type="Gene3D" id="1.10.1240.10">
    <property type="entry name" value="Methionine synthase domain"/>
    <property type="match status" value="1"/>
</dbReference>
<name>A0A5C6A961_9BACT</name>
<dbReference type="Proteomes" id="UP000316213">
    <property type="component" value="Unassembled WGS sequence"/>
</dbReference>
<dbReference type="InterPro" id="IPR036594">
    <property type="entry name" value="Meth_synthase_dom"/>
</dbReference>
<dbReference type="InterPro" id="IPR036724">
    <property type="entry name" value="Cobalamin-bd_sf"/>
</dbReference>